<dbReference type="AlphaFoldDB" id="A0A1J0W2D1"/>
<dbReference type="GO" id="GO:0043565">
    <property type="term" value="F:sequence-specific DNA binding"/>
    <property type="evidence" value="ECO:0007669"/>
    <property type="project" value="InterPro"/>
</dbReference>
<dbReference type="OrthoDB" id="2559672at2"/>
<dbReference type="GO" id="GO:0003700">
    <property type="term" value="F:DNA-binding transcription factor activity"/>
    <property type="evidence" value="ECO:0007669"/>
    <property type="project" value="InterPro"/>
</dbReference>
<proteinExistence type="predicted"/>
<accession>A0A1J0W2D1</accession>
<dbReference type="KEGG" id="nsl:BOX37_17160"/>
<name>A0A1J0W2D1_9NOCA</name>
<organism evidence="2 3">
    <name type="scientific">Nocardia mangyaensis</name>
    <dbReference type="NCBI Taxonomy" id="2213200"/>
    <lineage>
        <taxon>Bacteria</taxon>
        <taxon>Bacillati</taxon>
        <taxon>Actinomycetota</taxon>
        <taxon>Actinomycetes</taxon>
        <taxon>Mycobacteriales</taxon>
        <taxon>Nocardiaceae</taxon>
        <taxon>Nocardia</taxon>
    </lineage>
</organism>
<gene>
    <name evidence="2" type="ORF">BOX37_17160</name>
</gene>
<sequence>MGLHFDTRESDSPWVESVWTCRSDEVSTMTSVATETWGLVFWEQQGRTLAAITGPETRTGTAPVPEDADFVGIQFAVGTSLRAMATPSLVDGGVVLPDVTDRTFWLDGAHREIPRPDDAESLVHRLVREGVVVGDPLVAATLRGSPPTVAERTLERRFRAATGLTHGAVRQIGRARTAALLLTAGAMPGEVVDKLGYYDEPHLARALRRYVGRTAGQLRAGDGGAIALDPAQSTTS</sequence>
<dbReference type="InterPro" id="IPR018060">
    <property type="entry name" value="HTH_AraC"/>
</dbReference>
<dbReference type="Proteomes" id="UP000183810">
    <property type="component" value="Chromosome"/>
</dbReference>
<dbReference type="SMART" id="SM00342">
    <property type="entry name" value="HTH_ARAC"/>
    <property type="match status" value="1"/>
</dbReference>
<protein>
    <submittedName>
        <fullName evidence="2">AraC family transcriptional regulator</fullName>
    </submittedName>
</protein>
<feature type="domain" description="HTH araC/xylS-type" evidence="1">
    <location>
        <begin position="149"/>
        <end position="221"/>
    </location>
</feature>
<dbReference type="PROSITE" id="PS01124">
    <property type="entry name" value="HTH_ARAC_FAMILY_2"/>
    <property type="match status" value="1"/>
</dbReference>
<dbReference type="Gene3D" id="1.10.10.60">
    <property type="entry name" value="Homeodomain-like"/>
    <property type="match status" value="1"/>
</dbReference>
<evidence type="ECO:0000259" key="1">
    <source>
        <dbReference type="PROSITE" id="PS01124"/>
    </source>
</evidence>
<dbReference type="Pfam" id="PF12833">
    <property type="entry name" value="HTH_18"/>
    <property type="match status" value="1"/>
</dbReference>
<reference evidence="2" key="1">
    <citation type="submission" date="2016-11" db="EMBL/GenBank/DDBJ databases">
        <authorList>
            <person name="Jaros S."/>
            <person name="Januszkiewicz K."/>
            <person name="Wedrychowicz H."/>
        </authorList>
    </citation>
    <scope>NUCLEOTIDE SEQUENCE [LARGE SCALE GENOMIC DNA]</scope>
    <source>
        <strain evidence="2">Y48</strain>
    </source>
</reference>
<keyword evidence="3" id="KW-1185">Reference proteome</keyword>
<evidence type="ECO:0000313" key="2">
    <source>
        <dbReference type="EMBL" id="APE38434.1"/>
    </source>
</evidence>
<dbReference type="EMBL" id="CP018082">
    <property type="protein sequence ID" value="APE38434.1"/>
    <property type="molecule type" value="Genomic_DNA"/>
</dbReference>
<evidence type="ECO:0000313" key="3">
    <source>
        <dbReference type="Proteomes" id="UP000183810"/>
    </source>
</evidence>